<dbReference type="Proteomes" id="UP001244341">
    <property type="component" value="Chromosome 3b"/>
</dbReference>
<evidence type="ECO:0000313" key="1">
    <source>
        <dbReference type="EMBL" id="WIA11833.1"/>
    </source>
</evidence>
<dbReference type="EMBL" id="CP126210">
    <property type="protein sequence ID" value="WIA11833.1"/>
    <property type="molecule type" value="Genomic_DNA"/>
</dbReference>
<keyword evidence="2" id="KW-1185">Reference proteome</keyword>
<accession>A0ABY8TRS2</accession>
<name>A0ABY8TRS2_TETOB</name>
<reference evidence="1 2" key="1">
    <citation type="submission" date="2023-05" db="EMBL/GenBank/DDBJ databases">
        <title>A 100% complete, gapless, phased diploid assembly of the Scenedesmus obliquus UTEX 3031 genome.</title>
        <authorList>
            <person name="Biondi T.C."/>
            <person name="Hanschen E.R."/>
            <person name="Kwon T."/>
            <person name="Eng W."/>
            <person name="Kruse C.P.S."/>
            <person name="Koehler S.I."/>
            <person name="Kunde Y."/>
            <person name="Gleasner C.D."/>
            <person name="You Mak K.T."/>
            <person name="Polle J."/>
            <person name="Hovde B.T."/>
            <person name="Starkenburg S.R."/>
        </authorList>
    </citation>
    <scope>NUCLEOTIDE SEQUENCE [LARGE SCALE GENOMIC DNA]</scope>
    <source>
        <strain evidence="1 2">DOE0152z</strain>
    </source>
</reference>
<protein>
    <submittedName>
        <fullName evidence="1">Uncharacterized protein</fullName>
    </submittedName>
</protein>
<evidence type="ECO:0000313" key="2">
    <source>
        <dbReference type="Proteomes" id="UP001244341"/>
    </source>
</evidence>
<gene>
    <name evidence="1" type="ORF">OEZ85_011921</name>
</gene>
<proteinExistence type="predicted"/>
<organism evidence="1 2">
    <name type="scientific">Tetradesmus obliquus</name>
    <name type="common">Green alga</name>
    <name type="synonym">Acutodesmus obliquus</name>
    <dbReference type="NCBI Taxonomy" id="3088"/>
    <lineage>
        <taxon>Eukaryota</taxon>
        <taxon>Viridiplantae</taxon>
        <taxon>Chlorophyta</taxon>
        <taxon>core chlorophytes</taxon>
        <taxon>Chlorophyceae</taxon>
        <taxon>CS clade</taxon>
        <taxon>Sphaeropleales</taxon>
        <taxon>Scenedesmaceae</taxon>
        <taxon>Tetradesmus</taxon>
    </lineage>
</organism>
<sequence>MKAADDAGDDYEPEEGCSEYEISFPGRAAADRSKHAVVWLCSKAGSAAMADQQLVEAVLRVPKINPEVASTLLKSGLRVSYTDVLAAAKQGVYGVESWVSAAYTVAKEDATASGMPGLAVAICRLDSSGMVSNLVKEVPAAKELKLDAVAGLLQLAVTLRSSDAPCSIESLTDVTLVPAAAGIDCSKVV</sequence>